<organism evidence="4 5">
    <name type="scientific">Gadus morhua</name>
    <name type="common">Atlantic cod</name>
    <dbReference type="NCBI Taxonomy" id="8049"/>
    <lineage>
        <taxon>Eukaryota</taxon>
        <taxon>Metazoa</taxon>
        <taxon>Chordata</taxon>
        <taxon>Craniata</taxon>
        <taxon>Vertebrata</taxon>
        <taxon>Euteleostomi</taxon>
        <taxon>Actinopterygii</taxon>
        <taxon>Neopterygii</taxon>
        <taxon>Teleostei</taxon>
        <taxon>Neoteleostei</taxon>
        <taxon>Acanthomorphata</taxon>
        <taxon>Zeiogadaria</taxon>
        <taxon>Gadariae</taxon>
        <taxon>Gadiformes</taxon>
        <taxon>Gadoidei</taxon>
        <taxon>Gadidae</taxon>
        <taxon>Gadus</taxon>
    </lineage>
</organism>
<feature type="region of interest" description="Disordered" evidence="2">
    <location>
        <begin position="1743"/>
        <end position="1762"/>
    </location>
</feature>
<feature type="compositionally biased region" description="Acidic residues" evidence="2">
    <location>
        <begin position="570"/>
        <end position="582"/>
    </location>
</feature>
<evidence type="ECO:0000313" key="5">
    <source>
        <dbReference type="Proteomes" id="UP000694546"/>
    </source>
</evidence>
<dbReference type="InterPro" id="IPR031446">
    <property type="entry name" value="PCM1_C"/>
</dbReference>
<evidence type="ECO:0000256" key="1">
    <source>
        <dbReference type="SAM" id="Coils"/>
    </source>
</evidence>
<feature type="compositionally biased region" description="Polar residues" evidence="2">
    <location>
        <begin position="1467"/>
        <end position="1481"/>
    </location>
</feature>
<dbReference type="GO" id="GO:1905515">
    <property type="term" value="P:non-motile cilium assembly"/>
    <property type="evidence" value="ECO:0007669"/>
    <property type="project" value="TreeGrafter"/>
</dbReference>
<feature type="coiled-coil region" evidence="1">
    <location>
        <begin position="303"/>
        <end position="336"/>
    </location>
</feature>
<feature type="compositionally biased region" description="Low complexity" evidence="2">
    <location>
        <begin position="684"/>
        <end position="702"/>
    </location>
</feature>
<name>A0A8C4YVB9_GADMO</name>
<feature type="coiled-coil region" evidence="1">
    <location>
        <begin position="772"/>
        <end position="799"/>
    </location>
</feature>
<feature type="compositionally biased region" description="Acidic residues" evidence="2">
    <location>
        <begin position="667"/>
        <end position="677"/>
    </location>
</feature>
<feature type="region of interest" description="Disordered" evidence="2">
    <location>
        <begin position="399"/>
        <end position="446"/>
    </location>
</feature>
<feature type="compositionally biased region" description="Basic and acidic residues" evidence="2">
    <location>
        <begin position="1485"/>
        <end position="1502"/>
    </location>
</feature>
<feature type="region of interest" description="Disordered" evidence="2">
    <location>
        <begin position="737"/>
        <end position="756"/>
    </location>
</feature>
<gene>
    <name evidence="4" type="primary">pcm1</name>
</gene>
<feature type="compositionally biased region" description="Basic and acidic residues" evidence="2">
    <location>
        <begin position="1340"/>
        <end position="1349"/>
    </location>
</feature>
<feature type="compositionally biased region" description="Pro residues" evidence="2">
    <location>
        <begin position="1130"/>
        <end position="1140"/>
    </location>
</feature>
<dbReference type="GO" id="GO:0071539">
    <property type="term" value="P:protein localization to centrosome"/>
    <property type="evidence" value="ECO:0007669"/>
    <property type="project" value="InterPro"/>
</dbReference>
<dbReference type="GO" id="GO:0034451">
    <property type="term" value="C:centriolar satellite"/>
    <property type="evidence" value="ECO:0007669"/>
    <property type="project" value="TreeGrafter"/>
</dbReference>
<feature type="compositionally biased region" description="Low complexity" evidence="2">
    <location>
        <begin position="1862"/>
        <end position="1873"/>
    </location>
</feature>
<feature type="domain" description="Pericentriolar material 1 protein C-terminal" evidence="3">
    <location>
        <begin position="1730"/>
        <end position="1929"/>
    </location>
</feature>
<feature type="region of interest" description="Disordered" evidence="2">
    <location>
        <begin position="834"/>
        <end position="865"/>
    </location>
</feature>
<evidence type="ECO:0000256" key="2">
    <source>
        <dbReference type="SAM" id="MobiDB-lite"/>
    </source>
</evidence>
<evidence type="ECO:0000259" key="3">
    <source>
        <dbReference type="Pfam" id="PF15717"/>
    </source>
</evidence>
<feature type="region of interest" description="Disordered" evidence="2">
    <location>
        <begin position="111"/>
        <end position="143"/>
    </location>
</feature>
<reference evidence="4" key="1">
    <citation type="submission" date="2025-08" db="UniProtKB">
        <authorList>
            <consortium name="Ensembl"/>
        </authorList>
    </citation>
    <scope>IDENTIFICATION</scope>
</reference>
<keyword evidence="1" id="KW-0175">Coiled coil</keyword>
<feature type="compositionally biased region" description="Basic and acidic residues" evidence="2">
    <location>
        <begin position="1800"/>
        <end position="1815"/>
    </location>
</feature>
<dbReference type="PANTHER" id="PTHR14164:SF12">
    <property type="entry name" value="PERICENTRIOLAR MATERIAL 1 PROTEIN"/>
    <property type="match status" value="1"/>
</dbReference>
<feature type="region of interest" description="Disordered" evidence="2">
    <location>
        <begin position="1"/>
        <end position="81"/>
    </location>
</feature>
<feature type="compositionally biased region" description="Acidic residues" evidence="2">
    <location>
        <begin position="1819"/>
        <end position="1832"/>
    </location>
</feature>
<dbReference type="Proteomes" id="UP000694546">
    <property type="component" value="Chromosome 3"/>
</dbReference>
<feature type="region of interest" description="Disordered" evidence="2">
    <location>
        <begin position="569"/>
        <end position="588"/>
    </location>
</feature>
<dbReference type="PANTHER" id="PTHR14164">
    <property type="entry name" value="PERICENTRIOLAR MATERIAL 1-RELATED"/>
    <property type="match status" value="1"/>
</dbReference>
<feature type="compositionally biased region" description="Basic and acidic residues" evidence="2">
    <location>
        <begin position="1847"/>
        <end position="1861"/>
    </location>
</feature>
<feature type="region of interest" description="Disordered" evidence="2">
    <location>
        <begin position="1452"/>
        <end position="1508"/>
    </location>
</feature>
<feature type="compositionally biased region" description="Polar residues" evidence="2">
    <location>
        <begin position="1021"/>
        <end position="1030"/>
    </location>
</feature>
<dbReference type="Ensembl" id="ENSGMOT00000001032.2">
    <property type="protein sequence ID" value="ENSGMOP00000000996.2"/>
    <property type="gene ID" value="ENSGMOG00000000896.2"/>
</dbReference>
<reference evidence="4" key="2">
    <citation type="submission" date="2025-09" db="UniProtKB">
        <authorList>
            <consortium name="Ensembl"/>
        </authorList>
    </citation>
    <scope>IDENTIFICATION</scope>
</reference>
<dbReference type="GO" id="GO:0034454">
    <property type="term" value="P:microtubule anchoring at centrosome"/>
    <property type="evidence" value="ECO:0007669"/>
    <property type="project" value="InterPro"/>
</dbReference>
<protein>
    <submittedName>
        <fullName evidence="4">Pericentriolar material 1</fullName>
    </submittedName>
</protein>
<dbReference type="InterPro" id="IPR024138">
    <property type="entry name" value="Pericentriolar_Pcm1"/>
</dbReference>
<dbReference type="GeneTree" id="ENSGT00390000006641"/>
<feature type="compositionally biased region" description="Low complexity" evidence="2">
    <location>
        <begin position="834"/>
        <end position="845"/>
    </location>
</feature>
<sequence length="1957" mass="214751">MATGGTSFDDSEEQELHNWANGSLEDRLNNMDWGVQQKKANRSSEKNRKKFSAAVAESRLTNDISPESTPGAGRRRARTPHSFPHVKYTTQMSVPEQAELERLRQRINFTDLDERSVGSDSQGRVTAANNQRQLPGENKKPYNFLPLHVNTNKSRDLLAASGSASTLATPASSKQAKKQSPGFRDSFGPLFPIIEPLPGLLDSAAVVGKLVQIREYIGKASSMRDDLLEKKDVPANVERLSQLIQHLKEQEKSYLRFLQKMLARENEQDDAGTLDSAVGSGSLAESTSLNMEVLSGSGPVPAQGDQKEELENLRKQHELLKKMLEQQEQLRALQGRQAALLAMQHTAEQAIAVMDDTVVTETTGSVSGVSITSELNDELNDLISRFHNQLHDSQVRYAVPDNRRQAESLSLSREVCRSRAPKPATGPPKHRPLLHSASGPHAGLASGAATAPKLTVFQELQDKKQTMDKILQELHSLRDQTLNNNSCPRMSTQRSLSMGSSTDYVSALCTNAASTSFQPPIPQHHDASTSTDKLRKLKEVHKRLNELRELVQYYEQTSDMMVDTVNENVKEDEDEEEEDGTEDGSLFDAMSDSEQENRRLIANISGNWSDLNTLTGNVRGVQGSGGANNRDGRLNTACEINNRSAANLRSLNIPSAIECQYNQAKDDSEEDEDEEEGGLGQGAGAQAAGVESEVSGSSRRSSLGGGTEFAQKVHRLQSAKQKLSQLQELVAMVQSDDTDGTTANEDEAPHQQPNNTRDHVVFRTGASKNTVEKLYDEKLRQQQLELKQLHDERQRLMDIQGMIQDLEWVCPDLQSSTSSIPSVQGLIKKLPAAASTPAPTKPKTSSGHHTNSSMLNAKAPEAANTAVADKELWTEMRRRQILKEELRERRKHLESLMAEQQRRSGHAHSPCRSDHQQALPLSRDERTMATWGGSTPCHLDEDYRSESAGAAGDNDEGGAESSSSSDVHIYPVNRNQRSFKNQGSNLKPPAAFSGVEVSGPITVRAKARANHTAPSPRQIKVANQSGSQAAGATRRQENLRWASELSVSEAPREQISQLQKQLDLSSNVYQTLLHDQQTQSYMLQGLLAGQYNALPNNLASPQLPLVMHQLNRGYTQLAWQHNHVQCSSSTPPPPPPPLPAPGLSRPGPSPPPSTRPPPSSLAHPASFCCSPLPCIPQALASTCQPQPHPLLDPNTTAKTEYMSFPPPVQRSPVNSSKDSRYGAGITNLLFSVASTRRRHRPPPREFDQESQESFSSLPDPVEPSTVTKPFRIGRKASTQASLASRDKTPNSKARCRRGKGLNKTTGDLESDSASSTSEFVQKRAPQPRQKDQNQSLLDKLTQEKLDSKSKPGNKPNDLSSVIARRPLGQISRWSKRLNPPASDASSDFSLFEALRETIYSEVATLISQNESRPHFLIELFHELQLLNTDYLRQRALYSLQDIVTRHLTEAGMSADQPSSLGPGAWATGSQSELTPSESMGTSEAVRVKQDSAKARGEGRSLDESTMSTSSNLEAFANDDLGNTVIHLDKALARMREYERMKLRAEFNHRYANSASAESSDASHAEDCEDGCLPLLMFSSGAGGASGDVRCQQIDTQQLDRQIKAIMKEVIPFLTEHMEEVCSQELLWDLQHMVITLSQQNEENKEFVRFFHKQLGGILQDSLSKFVGRALKDCGEDLLVEISEILFNELAFFRLMQSLDNHSGIPITNLHKWTRAGEPHLHPLVVVAFTKGLSKAETQALTNYGSGEDENEEEEMDEFESGPVEVQTSLQAAAGLGEQPVRPHQSGGSGGETSETGPSDGEDRTLLGNRDPEKGCGLETELETELEAEVETETELRAEVAAEAGVDADSHTRSSHQREDSKASSTSSSADTDSPVMVNELGSGNTSQKSDEEDFVKVEELPLQLSVMCEEELQKRIVDEQQSNRLSSELVAGTEEITGLVGNAQALREPESSGAQSA</sequence>
<feature type="compositionally biased region" description="Polar residues" evidence="2">
    <location>
        <begin position="118"/>
        <end position="133"/>
    </location>
</feature>
<accession>A0A8C4YVB9</accession>
<dbReference type="GO" id="GO:0036064">
    <property type="term" value="C:ciliary basal body"/>
    <property type="evidence" value="ECO:0007669"/>
    <property type="project" value="TreeGrafter"/>
</dbReference>
<feature type="region of interest" description="Disordered" evidence="2">
    <location>
        <begin position="663"/>
        <end position="706"/>
    </location>
</feature>
<dbReference type="Pfam" id="PF15717">
    <property type="entry name" value="PCM1_C"/>
    <property type="match status" value="2"/>
</dbReference>
<feature type="coiled-coil region" evidence="1">
    <location>
        <begin position="709"/>
        <end position="736"/>
    </location>
</feature>
<feature type="compositionally biased region" description="Polar residues" evidence="2">
    <location>
        <begin position="1302"/>
        <end position="1319"/>
    </location>
</feature>
<feature type="compositionally biased region" description="Acidic residues" evidence="2">
    <location>
        <begin position="1746"/>
        <end position="1759"/>
    </location>
</feature>
<feature type="region of interest" description="Disordered" evidence="2">
    <location>
        <begin position="1776"/>
        <end position="1894"/>
    </location>
</feature>
<feature type="region of interest" description="Disordered" evidence="2">
    <location>
        <begin position="1190"/>
        <end position="1362"/>
    </location>
</feature>
<evidence type="ECO:0000313" key="4">
    <source>
        <dbReference type="Ensembl" id="ENSGMOP00000000996.2"/>
    </source>
</evidence>
<feature type="region of interest" description="Disordered" evidence="2">
    <location>
        <begin position="897"/>
        <end position="970"/>
    </location>
</feature>
<keyword evidence="5" id="KW-1185">Reference proteome</keyword>
<feature type="compositionally biased region" description="Pro residues" evidence="2">
    <location>
        <begin position="1147"/>
        <end position="1159"/>
    </location>
</feature>
<feature type="region of interest" description="Disordered" evidence="2">
    <location>
        <begin position="1006"/>
        <end position="1037"/>
    </location>
</feature>
<proteinExistence type="predicted"/>
<feature type="region of interest" description="Disordered" evidence="2">
    <location>
        <begin position="1122"/>
        <end position="1162"/>
    </location>
</feature>
<feature type="domain" description="Pericentriolar material 1 protein C-terminal" evidence="3">
    <location>
        <begin position="1385"/>
        <end position="1703"/>
    </location>
</feature>
<feature type="compositionally biased region" description="Polar residues" evidence="2">
    <location>
        <begin position="59"/>
        <end position="68"/>
    </location>
</feature>